<evidence type="ECO:0000256" key="4">
    <source>
        <dbReference type="ARBA" id="ARBA00022801"/>
    </source>
</evidence>
<evidence type="ECO:0000313" key="8">
    <source>
        <dbReference type="EMBL" id="SDW82360.1"/>
    </source>
</evidence>
<dbReference type="PROSITE" id="PS51257">
    <property type="entry name" value="PROKAR_LIPOPROTEIN"/>
    <property type="match status" value="1"/>
</dbReference>
<dbReference type="GO" id="GO:0006508">
    <property type="term" value="P:proteolysis"/>
    <property type="evidence" value="ECO:0007669"/>
    <property type="project" value="UniProtKB-KW"/>
</dbReference>
<feature type="signal peptide" evidence="6">
    <location>
        <begin position="1"/>
        <end position="23"/>
    </location>
</feature>
<evidence type="ECO:0000259" key="7">
    <source>
        <dbReference type="PROSITE" id="PS51935"/>
    </source>
</evidence>
<evidence type="ECO:0000256" key="5">
    <source>
        <dbReference type="ARBA" id="ARBA00022807"/>
    </source>
</evidence>
<dbReference type="EMBL" id="FNNE01000004">
    <property type="protein sequence ID" value="SDW82360.1"/>
    <property type="molecule type" value="Genomic_DNA"/>
</dbReference>
<evidence type="ECO:0000313" key="9">
    <source>
        <dbReference type="Proteomes" id="UP000199675"/>
    </source>
</evidence>
<feature type="chain" id="PRO_5011742267" evidence="6">
    <location>
        <begin position="24"/>
        <end position="203"/>
    </location>
</feature>
<comment type="similarity">
    <text evidence="1">Belongs to the peptidase C40 family.</text>
</comment>
<dbReference type="RefSeq" id="WP_091812473.1">
    <property type="nucleotide sequence ID" value="NZ_FNNE01000004.1"/>
</dbReference>
<dbReference type="OrthoDB" id="9807055at2"/>
<reference evidence="8 9" key="1">
    <citation type="submission" date="2016-10" db="EMBL/GenBank/DDBJ databases">
        <authorList>
            <person name="de Groot N.N."/>
        </authorList>
    </citation>
    <scope>NUCLEOTIDE SEQUENCE [LARGE SCALE GENOMIC DNA]</scope>
    <source>
        <strain evidence="8 9">CGMCC 1.7059</strain>
    </source>
</reference>
<proteinExistence type="inferred from homology"/>
<keyword evidence="9" id="KW-1185">Reference proteome</keyword>
<evidence type="ECO:0000256" key="1">
    <source>
        <dbReference type="ARBA" id="ARBA00007074"/>
    </source>
</evidence>
<dbReference type="STRING" id="488533.SAMN04487960_104231"/>
<keyword evidence="4" id="KW-0378">Hydrolase</keyword>
<keyword evidence="3 6" id="KW-0732">Signal</keyword>
<dbReference type="InterPro" id="IPR000064">
    <property type="entry name" value="NLP_P60_dom"/>
</dbReference>
<dbReference type="AlphaFoldDB" id="A0A1H2WNY0"/>
<keyword evidence="8" id="KW-0449">Lipoprotein</keyword>
<protein>
    <submittedName>
        <fullName evidence="8">Probable lipoprotein NlpC</fullName>
    </submittedName>
</protein>
<dbReference type="PROSITE" id="PS51935">
    <property type="entry name" value="NLPC_P60"/>
    <property type="match status" value="1"/>
</dbReference>
<organism evidence="8 9">
    <name type="scientific">Marinobacter mobilis</name>
    <dbReference type="NCBI Taxonomy" id="488533"/>
    <lineage>
        <taxon>Bacteria</taxon>
        <taxon>Pseudomonadati</taxon>
        <taxon>Pseudomonadota</taxon>
        <taxon>Gammaproteobacteria</taxon>
        <taxon>Pseudomonadales</taxon>
        <taxon>Marinobacteraceae</taxon>
        <taxon>Marinobacter</taxon>
    </lineage>
</organism>
<keyword evidence="2" id="KW-0645">Protease</keyword>
<dbReference type="Gene3D" id="3.90.1720.10">
    <property type="entry name" value="endopeptidase domain like (from Nostoc punctiforme)"/>
    <property type="match status" value="1"/>
</dbReference>
<keyword evidence="5" id="KW-0788">Thiol protease</keyword>
<evidence type="ECO:0000256" key="2">
    <source>
        <dbReference type="ARBA" id="ARBA00022670"/>
    </source>
</evidence>
<evidence type="ECO:0000256" key="6">
    <source>
        <dbReference type="SAM" id="SignalP"/>
    </source>
</evidence>
<sequence>MLQTKTQWLPGPLAGALTGCALALLSGCASQPQSPPLTQDEAREVTSEDAWAATPEAAPEIAALPFAQTDALTRLVLLQQVFERYQGVPYRYGGMSARGFDCSGFIKTAYREAFGHLLPRTTGQMVVVGQAVARDQLQPGDLVFFDSNGNDGHAGIFMGDDRFIHASTSSGVRESSLNSPYWRPRYSQARRLFVPAQVAADNP</sequence>
<dbReference type="Pfam" id="PF00877">
    <property type="entry name" value="NLPC_P60"/>
    <property type="match status" value="1"/>
</dbReference>
<dbReference type="SUPFAM" id="SSF54001">
    <property type="entry name" value="Cysteine proteinases"/>
    <property type="match status" value="1"/>
</dbReference>
<dbReference type="PANTHER" id="PTHR47360">
    <property type="entry name" value="MUREIN DD-ENDOPEPTIDASE MEPS/MUREIN LD-CARBOXYPEPTIDASE"/>
    <property type="match status" value="1"/>
</dbReference>
<evidence type="ECO:0000256" key="3">
    <source>
        <dbReference type="ARBA" id="ARBA00022729"/>
    </source>
</evidence>
<dbReference type="PANTHER" id="PTHR47360:SF1">
    <property type="entry name" value="ENDOPEPTIDASE NLPC-RELATED"/>
    <property type="match status" value="1"/>
</dbReference>
<dbReference type="GO" id="GO:0008234">
    <property type="term" value="F:cysteine-type peptidase activity"/>
    <property type="evidence" value="ECO:0007669"/>
    <property type="project" value="UniProtKB-KW"/>
</dbReference>
<name>A0A1H2WNY0_9GAMM</name>
<gene>
    <name evidence="8" type="ORF">SAMN04487960_104231</name>
</gene>
<accession>A0A1H2WNY0</accession>
<dbReference type="InterPro" id="IPR052062">
    <property type="entry name" value="Murein_DD/LD_carboxypeptidase"/>
</dbReference>
<feature type="domain" description="NlpC/P60" evidence="7">
    <location>
        <begin position="71"/>
        <end position="193"/>
    </location>
</feature>
<dbReference type="Proteomes" id="UP000199675">
    <property type="component" value="Unassembled WGS sequence"/>
</dbReference>
<dbReference type="InterPro" id="IPR038765">
    <property type="entry name" value="Papain-like_cys_pep_sf"/>
</dbReference>